<dbReference type="PROSITE" id="PS50850">
    <property type="entry name" value="MFS"/>
    <property type="match status" value="1"/>
</dbReference>
<dbReference type="SUPFAM" id="SSF103473">
    <property type="entry name" value="MFS general substrate transporter"/>
    <property type="match status" value="1"/>
</dbReference>
<keyword evidence="4 6" id="KW-1133">Transmembrane helix</keyword>
<organism evidence="8 9">
    <name type="scientific">Tigheibacillus halophilus</name>
    <dbReference type="NCBI Taxonomy" id="361280"/>
    <lineage>
        <taxon>Bacteria</taxon>
        <taxon>Bacillati</taxon>
        <taxon>Bacillota</taxon>
        <taxon>Bacilli</taxon>
        <taxon>Bacillales</taxon>
        <taxon>Bacillaceae</taxon>
        <taxon>Tigheibacillus</taxon>
    </lineage>
</organism>
<protein>
    <submittedName>
        <fullName evidence="8">MFS transporter</fullName>
    </submittedName>
</protein>
<dbReference type="InterPro" id="IPR011701">
    <property type="entry name" value="MFS"/>
</dbReference>
<evidence type="ECO:0000313" key="8">
    <source>
        <dbReference type="EMBL" id="MDY0393637.1"/>
    </source>
</evidence>
<evidence type="ECO:0000313" key="9">
    <source>
        <dbReference type="Proteomes" id="UP001281447"/>
    </source>
</evidence>
<dbReference type="InterPro" id="IPR050382">
    <property type="entry name" value="MFS_Na/Anion_cotransporter"/>
</dbReference>
<dbReference type="Proteomes" id="UP001281447">
    <property type="component" value="Unassembled WGS sequence"/>
</dbReference>
<feature type="domain" description="Major facilitator superfamily (MFS) profile" evidence="7">
    <location>
        <begin position="1"/>
        <end position="160"/>
    </location>
</feature>
<dbReference type="PANTHER" id="PTHR11662:SF399">
    <property type="entry name" value="FI19708P1-RELATED"/>
    <property type="match status" value="1"/>
</dbReference>
<evidence type="ECO:0000256" key="5">
    <source>
        <dbReference type="ARBA" id="ARBA00023136"/>
    </source>
</evidence>
<keyword evidence="2" id="KW-0813">Transport</keyword>
<dbReference type="InterPro" id="IPR036259">
    <property type="entry name" value="MFS_trans_sf"/>
</dbReference>
<evidence type="ECO:0000256" key="4">
    <source>
        <dbReference type="ARBA" id="ARBA00022989"/>
    </source>
</evidence>
<dbReference type="Pfam" id="PF07690">
    <property type="entry name" value="MFS_1"/>
    <property type="match status" value="1"/>
</dbReference>
<reference evidence="8 9" key="1">
    <citation type="submission" date="2023-10" db="EMBL/GenBank/DDBJ databases">
        <title>Virgibacillus halophilus 5B73C genome.</title>
        <authorList>
            <person name="Miliotis G."/>
            <person name="Sengupta P."/>
            <person name="Hameed A."/>
            <person name="Chuvochina M."/>
            <person name="Mcdonagh F."/>
            <person name="Simpson A.C."/>
            <person name="Singh N.K."/>
            <person name="Rekha P.D."/>
            <person name="Raman K."/>
            <person name="Hugenholtz P."/>
            <person name="Venkateswaran K."/>
        </authorList>
    </citation>
    <scope>NUCLEOTIDE SEQUENCE [LARGE SCALE GENOMIC DNA]</scope>
    <source>
        <strain evidence="8 9">5B73C</strain>
    </source>
</reference>
<proteinExistence type="predicted"/>
<evidence type="ECO:0000256" key="3">
    <source>
        <dbReference type="ARBA" id="ARBA00022692"/>
    </source>
</evidence>
<accession>A0ABU5C4K9</accession>
<dbReference type="Gene3D" id="1.20.1250.20">
    <property type="entry name" value="MFS general substrate transporter like domains"/>
    <property type="match status" value="1"/>
</dbReference>
<evidence type="ECO:0000256" key="6">
    <source>
        <dbReference type="SAM" id="Phobius"/>
    </source>
</evidence>
<dbReference type="InterPro" id="IPR020846">
    <property type="entry name" value="MFS_dom"/>
</dbReference>
<keyword evidence="9" id="KW-1185">Reference proteome</keyword>
<name>A0ABU5C4K9_9BACI</name>
<sequence>MSKRILPITLIDFCYGWSLWVYLTWLPSFLYTAYKIDIEKSALFTAGILFAGVIGDTLGGSFSDKVYKKTGNLKFARKSILITGLAGSFIFLLPALFVHNLMLIAITLSLAFFFLELCNANLWAIPMDIAPDHAGTASGMMNTGFGVAGMVSPLLFGFFN</sequence>
<feature type="transmembrane region" description="Helical" evidence="6">
    <location>
        <begin position="103"/>
        <end position="125"/>
    </location>
</feature>
<gene>
    <name evidence="8" type="ORF">RWE15_03250</name>
</gene>
<feature type="transmembrane region" description="Helical" evidence="6">
    <location>
        <begin position="43"/>
        <end position="63"/>
    </location>
</feature>
<evidence type="ECO:0000259" key="7">
    <source>
        <dbReference type="PROSITE" id="PS50850"/>
    </source>
</evidence>
<evidence type="ECO:0000256" key="2">
    <source>
        <dbReference type="ARBA" id="ARBA00022448"/>
    </source>
</evidence>
<dbReference type="PANTHER" id="PTHR11662">
    <property type="entry name" value="SOLUTE CARRIER FAMILY 17"/>
    <property type="match status" value="1"/>
</dbReference>
<evidence type="ECO:0000256" key="1">
    <source>
        <dbReference type="ARBA" id="ARBA00004651"/>
    </source>
</evidence>
<keyword evidence="3 6" id="KW-0812">Transmembrane</keyword>
<dbReference type="EMBL" id="JAWDIP010000003">
    <property type="protein sequence ID" value="MDY0393637.1"/>
    <property type="molecule type" value="Genomic_DNA"/>
</dbReference>
<feature type="transmembrane region" description="Helical" evidence="6">
    <location>
        <begin position="5"/>
        <end position="23"/>
    </location>
</feature>
<keyword evidence="5 6" id="KW-0472">Membrane</keyword>
<comment type="caution">
    <text evidence="8">The sequence shown here is derived from an EMBL/GenBank/DDBJ whole genome shotgun (WGS) entry which is preliminary data.</text>
</comment>
<feature type="transmembrane region" description="Helical" evidence="6">
    <location>
        <begin position="75"/>
        <end position="97"/>
    </location>
</feature>
<comment type="subcellular location">
    <subcellularLocation>
        <location evidence="1">Cell membrane</location>
        <topology evidence="1">Multi-pass membrane protein</topology>
    </subcellularLocation>
</comment>
<feature type="transmembrane region" description="Helical" evidence="6">
    <location>
        <begin position="137"/>
        <end position="159"/>
    </location>
</feature>